<dbReference type="PROSITE" id="PS00197">
    <property type="entry name" value="2FE2S_FER_1"/>
    <property type="match status" value="1"/>
</dbReference>
<dbReference type="EMBL" id="LYBM01000042">
    <property type="protein sequence ID" value="ODA31001.1"/>
    <property type="molecule type" value="Genomic_DNA"/>
</dbReference>
<proteinExistence type="predicted"/>
<dbReference type="Proteomes" id="UP000094936">
    <property type="component" value="Unassembled WGS sequence"/>
</dbReference>
<dbReference type="Pfam" id="PF00111">
    <property type="entry name" value="Fer2"/>
    <property type="match status" value="1"/>
</dbReference>
<protein>
    <submittedName>
        <fullName evidence="2">Ferredoxin</fullName>
    </submittedName>
</protein>
<dbReference type="InterPro" id="IPR006058">
    <property type="entry name" value="2Fe2S_fd_BS"/>
</dbReference>
<evidence type="ECO:0000313" key="3">
    <source>
        <dbReference type="Proteomes" id="UP000094936"/>
    </source>
</evidence>
<name>A0A1C3ECP1_9GAMM</name>
<dbReference type="PROSITE" id="PS51085">
    <property type="entry name" value="2FE2S_FER_2"/>
    <property type="match status" value="1"/>
</dbReference>
<dbReference type="CDD" id="cd00207">
    <property type="entry name" value="fer2"/>
    <property type="match status" value="1"/>
</dbReference>
<reference evidence="2 3" key="1">
    <citation type="submission" date="2016-05" db="EMBL/GenBank/DDBJ databases">
        <title>Genomic Taxonomy of the Vibrionaceae.</title>
        <authorList>
            <person name="Gomez-Gil B."/>
            <person name="Enciso-Ibarra J."/>
        </authorList>
    </citation>
    <scope>NUCLEOTIDE SEQUENCE [LARGE SCALE GENOMIC DNA]</scope>
    <source>
        <strain evidence="2 3">CAIM 1920</strain>
    </source>
</reference>
<organism evidence="2 3">
    <name type="scientific">Veronia pacifica</name>
    <dbReference type="NCBI Taxonomy" id="1080227"/>
    <lineage>
        <taxon>Bacteria</taxon>
        <taxon>Pseudomonadati</taxon>
        <taxon>Pseudomonadota</taxon>
        <taxon>Gammaproteobacteria</taxon>
        <taxon>Vibrionales</taxon>
        <taxon>Vibrionaceae</taxon>
        <taxon>Veronia</taxon>
    </lineage>
</organism>
<gene>
    <name evidence="2" type="ORF">A8L45_18370</name>
</gene>
<keyword evidence="3" id="KW-1185">Reference proteome</keyword>
<dbReference type="AlphaFoldDB" id="A0A1C3ECP1"/>
<dbReference type="InterPro" id="IPR012675">
    <property type="entry name" value="Beta-grasp_dom_sf"/>
</dbReference>
<evidence type="ECO:0000313" key="2">
    <source>
        <dbReference type="EMBL" id="ODA31001.1"/>
    </source>
</evidence>
<comment type="caution">
    <text evidence="2">The sequence shown here is derived from an EMBL/GenBank/DDBJ whole genome shotgun (WGS) entry which is preliminary data.</text>
</comment>
<dbReference type="RefSeq" id="WP_068904818.1">
    <property type="nucleotide sequence ID" value="NZ_JBHUIF010000005.1"/>
</dbReference>
<feature type="domain" description="2Fe-2S ferredoxin-type" evidence="1">
    <location>
        <begin position="2"/>
        <end position="94"/>
    </location>
</feature>
<dbReference type="GO" id="GO:0051537">
    <property type="term" value="F:2 iron, 2 sulfur cluster binding"/>
    <property type="evidence" value="ECO:0007669"/>
    <property type="project" value="InterPro"/>
</dbReference>
<dbReference type="OrthoDB" id="581532at2"/>
<dbReference type="InterPro" id="IPR036010">
    <property type="entry name" value="2Fe-2S_ferredoxin-like_sf"/>
</dbReference>
<dbReference type="Gene3D" id="3.10.20.30">
    <property type="match status" value="1"/>
</dbReference>
<accession>A0A1C3ECP1</accession>
<dbReference type="SUPFAM" id="SSF54292">
    <property type="entry name" value="2Fe-2S ferredoxin-like"/>
    <property type="match status" value="1"/>
</dbReference>
<evidence type="ECO:0000259" key="1">
    <source>
        <dbReference type="PROSITE" id="PS51085"/>
    </source>
</evidence>
<dbReference type="STRING" id="1080227.A8L45_18370"/>
<sequence length="94" mass="10428">MSTVTFYASGQSFQLPDNSELMEIENTSQRELDFGCRAAGCGTCAIEIIAGLHNLNAKNDDEEDMLDRLDINGHNRRLACQCRVHGDITIKPLN</sequence>
<dbReference type="InterPro" id="IPR001041">
    <property type="entry name" value="2Fe-2S_ferredoxin-type"/>
</dbReference>